<evidence type="ECO:0000259" key="1">
    <source>
        <dbReference type="Pfam" id="PF09894"/>
    </source>
</evidence>
<dbReference type="PIRSF" id="PIRSF019262">
    <property type="entry name" value="UCP019262"/>
    <property type="match status" value="1"/>
</dbReference>
<dbReference type="Pfam" id="PF09894">
    <property type="entry name" value="MJ0548_N"/>
    <property type="match status" value="1"/>
</dbReference>
<dbReference type="OrthoDB" id="106876at2157"/>
<evidence type="ECO:0000313" key="3">
    <source>
        <dbReference type="Proteomes" id="UP000035301"/>
    </source>
</evidence>
<sequence>MTLVIAFIGKQGAVMAGDMREIAFGGDDASIEDLERELYDGSIASDSDLAQRAGEIGVTIRVRDDKAKVSQRDGVLVGEVTETEGAKTSRKRLYATKGSYVIAEIVDSRLRVMQKGQASNFVVLGNDITKRIANQCIQGMWEGGTIQDALRLIMLTMQIAASVTASVSRTFVLVHTDSAADITTAIATDSRKEQNPD</sequence>
<dbReference type="STRING" id="1550566.SZ63_08460"/>
<name>A0A0H1QYL7_9EURY</name>
<reference evidence="2 3" key="1">
    <citation type="journal article" date="2015" name="Int. J. Syst. Evol. Microbiol.">
        <title>Methanoculleus sediminis sp. nov., a methanogen from sediments near a submarine mud volcano.</title>
        <authorList>
            <person name="Chen S.C."/>
            <person name="Chen M.F."/>
            <person name="Lai M.C."/>
            <person name="Weng C.Y."/>
            <person name="Wu S.Y."/>
            <person name="Lin S."/>
            <person name="Yang T.F."/>
            <person name="Chen P.C."/>
        </authorList>
    </citation>
    <scope>NUCLEOTIDE SEQUENCE [LARGE SCALE GENOMIC DNA]</scope>
    <source>
        <strain evidence="2 3">S3Fa</strain>
    </source>
</reference>
<dbReference type="Proteomes" id="UP000035301">
    <property type="component" value="Unassembled WGS sequence"/>
</dbReference>
<proteinExistence type="predicted"/>
<feature type="domain" description="Connectase MJ0548-like N-terminal" evidence="1">
    <location>
        <begin position="1"/>
        <end position="181"/>
    </location>
</feature>
<protein>
    <recommendedName>
        <fullName evidence="1">Connectase MJ0548-like N-terminal domain-containing protein</fullName>
    </recommendedName>
</protein>
<comment type="caution">
    <text evidence="2">The sequence shown here is derived from an EMBL/GenBank/DDBJ whole genome shotgun (WGS) entry which is preliminary data.</text>
</comment>
<evidence type="ECO:0000313" key="2">
    <source>
        <dbReference type="EMBL" id="KLK88005.1"/>
    </source>
</evidence>
<dbReference type="EMBL" id="JXOJ01000003">
    <property type="protein sequence ID" value="KLK88005.1"/>
    <property type="molecule type" value="Genomic_DNA"/>
</dbReference>
<dbReference type="RefSeq" id="WP_048184178.1">
    <property type="nucleotide sequence ID" value="NZ_JXOJ01000003.1"/>
</dbReference>
<dbReference type="InterPro" id="IPR016754">
    <property type="entry name" value="MJ0548-like"/>
</dbReference>
<dbReference type="InterPro" id="IPR057262">
    <property type="entry name" value="MJ0548_N"/>
</dbReference>
<dbReference type="AlphaFoldDB" id="A0A0H1QYL7"/>
<gene>
    <name evidence="2" type="ORF">SZ63_08460</name>
</gene>
<keyword evidence="3" id="KW-1185">Reference proteome</keyword>
<dbReference type="PATRIC" id="fig|1550566.3.peg.1847"/>
<accession>A0A0H1QYL7</accession>
<organism evidence="2 3">
    <name type="scientific">Methanoculleus sediminis</name>
    <dbReference type="NCBI Taxonomy" id="1550566"/>
    <lineage>
        <taxon>Archaea</taxon>
        <taxon>Methanobacteriati</taxon>
        <taxon>Methanobacteriota</taxon>
        <taxon>Stenosarchaea group</taxon>
        <taxon>Methanomicrobia</taxon>
        <taxon>Methanomicrobiales</taxon>
        <taxon>Methanomicrobiaceae</taxon>
        <taxon>Methanoculleus</taxon>
    </lineage>
</organism>